<feature type="transmembrane region" description="Helical" evidence="1">
    <location>
        <begin position="189"/>
        <end position="211"/>
    </location>
</feature>
<proteinExistence type="predicted"/>
<organism evidence="2 3">
    <name type="scientific">Herbihabitans rhizosphaerae</name>
    <dbReference type="NCBI Taxonomy" id="1872711"/>
    <lineage>
        <taxon>Bacteria</taxon>
        <taxon>Bacillati</taxon>
        <taxon>Actinomycetota</taxon>
        <taxon>Actinomycetes</taxon>
        <taxon>Pseudonocardiales</taxon>
        <taxon>Pseudonocardiaceae</taxon>
        <taxon>Herbihabitans</taxon>
    </lineage>
</organism>
<keyword evidence="1" id="KW-1133">Transmembrane helix</keyword>
<protein>
    <submittedName>
        <fullName evidence="2">Uncharacterized membrane protein YheB (UPF0754 family)</fullName>
    </submittedName>
</protein>
<evidence type="ECO:0000313" key="3">
    <source>
        <dbReference type="Proteomes" id="UP000294257"/>
    </source>
</evidence>
<comment type="caution">
    <text evidence="2">The sequence shown here is derived from an EMBL/GenBank/DDBJ whole genome shotgun (WGS) entry which is preliminary data.</text>
</comment>
<dbReference type="PANTHER" id="PTHR35791:SF1">
    <property type="entry name" value="UPF0754 MEMBRANE PROTEIN YHEB"/>
    <property type="match status" value="1"/>
</dbReference>
<feature type="transmembrane region" description="Helical" evidence="1">
    <location>
        <begin position="12"/>
        <end position="31"/>
    </location>
</feature>
<dbReference type="PANTHER" id="PTHR35791">
    <property type="entry name" value="UPF0754 MEMBRANE PROTEIN YHEB"/>
    <property type="match status" value="1"/>
</dbReference>
<dbReference type="OrthoDB" id="3631561at2"/>
<feature type="transmembrane region" description="Helical" evidence="1">
    <location>
        <begin position="217"/>
        <end position="239"/>
    </location>
</feature>
<evidence type="ECO:0000313" key="2">
    <source>
        <dbReference type="EMBL" id="RZS43480.1"/>
    </source>
</evidence>
<feature type="transmembrane region" description="Helical" evidence="1">
    <location>
        <begin position="388"/>
        <end position="410"/>
    </location>
</feature>
<keyword evidence="1" id="KW-0812">Transmembrane</keyword>
<evidence type="ECO:0000256" key="1">
    <source>
        <dbReference type="SAM" id="Phobius"/>
    </source>
</evidence>
<name>A0A4Q7L3Y7_9PSEU</name>
<dbReference type="EMBL" id="SGWQ01000002">
    <property type="protein sequence ID" value="RZS43480.1"/>
    <property type="molecule type" value="Genomic_DNA"/>
</dbReference>
<dbReference type="AlphaFoldDB" id="A0A4Q7L3Y7"/>
<accession>A0A4Q7L3Y7</accession>
<dbReference type="Proteomes" id="UP000294257">
    <property type="component" value="Unassembled WGS sequence"/>
</dbReference>
<reference evidence="2 3" key="1">
    <citation type="submission" date="2019-02" db="EMBL/GenBank/DDBJ databases">
        <title>Genomic Encyclopedia of Type Strains, Phase IV (KMG-IV): sequencing the most valuable type-strain genomes for metagenomic binning, comparative biology and taxonomic classification.</title>
        <authorList>
            <person name="Goeker M."/>
        </authorList>
    </citation>
    <scope>NUCLEOTIDE SEQUENCE [LARGE SCALE GENOMIC DNA]</scope>
    <source>
        <strain evidence="2 3">DSM 101727</strain>
    </source>
</reference>
<sequence length="414" mass="46836">MSWSEIVADFQANWWIYLSMPVMAAVIGYVTKLLAVQMMFKPLEFKGIPPYLGWQGMLPRRAPKMASIAYDMITNNLVDLQEVMGRIDPDDLAREMRGPMNDTIAELAESLLVEYQPGLWETLPDQAKRLLIRRAQAEAPRVLRQLAEEIRKDIHSVVDVRHMVVSNLSRDKDLVNRLIKDIATPEIKFLVRSGIYFGSIIGLVQMCVWALTHNALVMPIFGFATGWITDYVALNMLFVPNEPRRFLGLKVHGLFLRRQHEVASVYGELIAKEILTPRNLFEGMLTGPKSDRLIALVQKEVQRTIDRQAGIAKPLVVLAVGGRRYREMKQAAVTKVIETAPDAAESMFEYTEKALDIKSTIREKMRELTPTQFIQILRPAFKEDEKTAIAVGAILGGLVGELQAFLVVHLPQML</sequence>
<keyword evidence="1" id="KW-0472">Membrane</keyword>
<dbReference type="RefSeq" id="WP_130343316.1">
    <property type="nucleotide sequence ID" value="NZ_SGWQ01000002.1"/>
</dbReference>
<gene>
    <name evidence="2" type="ORF">EV193_102460</name>
</gene>
<keyword evidence="3" id="KW-1185">Reference proteome</keyword>